<name>A0A1Y3BSS7_EURMA</name>
<dbReference type="EMBL" id="MUJZ01006405">
    <property type="protein sequence ID" value="OTF82863.1"/>
    <property type="molecule type" value="Genomic_DNA"/>
</dbReference>
<proteinExistence type="predicted"/>
<reference evidence="1 2" key="1">
    <citation type="submission" date="2017-03" db="EMBL/GenBank/DDBJ databases">
        <title>Genome Survey of Euroglyphus maynei.</title>
        <authorList>
            <person name="Arlian L.G."/>
            <person name="Morgan M.S."/>
            <person name="Rider S.D."/>
        </authorList>
    </citation>
    <scope>NUCLEOTIDE SEQUENCE [LARGE SCALE GENOMIC DNA]</scope>
    <source>
        <strain evidence="1">Arlian Lab</strain>
        <tissue evidence="1">Whole body</tissue>
    </source>
</reference>
<gene>
    <name evidence="1" type="ORF">BLA29_009763</name>
</gene>
<accession>A0A1Y3BSS7</accession>
<evidence type="ECO:0000313" key="2">
    <source>
        <dbReference type="Proteomes" id="UP000194236"/>
    </source>
</evidence>
<dbReference type="Proteomes" id="UP000194236">
    <property type="component" value="Unassembled WGS sequence"/>
</dbReference>
<keyword evidence="2" id="KW-1185">Reference proteome</keyword>
<protein>
    <submittedName>
        <fullName evidence="1">Uncharacterized protein</fullName>
    </submittedName>
</protein>
<sequence>MFFPVITNLDDDDDGDEDVINIENGSNDVDDQQYIYEIFRRQQQRPEKELKNHYCYYSDPNEKYADDGDDGNYLNEIIQTLHKCPYRYLNTIYPQINFTNTEYIPPNSLLESNDNNNTTKSIRLVDDDDGDKQIDYNNHFIQRSESEDNILYHTSTRLKHAVQ</sequence>
<organism evidence="1 2">
    <name type="scientific">Euroglyphus maynei</name>
    <name type="common">Mayne's house dust mite</name>
    <dbReference type="NCBI Taxonomy" id="6958"/>
    <lineage>
        <taxon>Eukaryota</taxon>
        <taxon>Metazoa</taxon>
        <taxon>Ecdysozoa</taxon>
        <taxon>Arthropoda</taxon>
        <taxon>Chelicerata</taxon>
        <taxon>Arachnida</taxon>
        <taxon>Acari</taxon>
        <taxon>Acariformes</taxon>
        <taxon>Sarcoptiformes</taxon>
        <taxon>Astigmata</taxon>
        <taxon>Psoroptidia</taxon>
        <taxon>Analgoidea</taxon>
        <taxon>Pyroglyphidae</taxon>
        <taxon>Pyroglyphinae</taxon>
        <taxon>Euroglyphus</taxon>
    </lineage>
</organism>
<evidence type="ECO:0000313" key="1">
    <source>
        <dbReference type="EMBL" id="OTF82863.1"/>
    </source>
</evidence>
<comment type="caution">
    <text evidence="1">The sequence shown here is derived from an EMBL/GenBank/DDBJ whole genome shotgun (WGS) entry which is preliminary data.</text>
</comment>
<dbReference type="AlphaFoldDB" id="A0A1Y3BSS7"/>